<gene>
    <name evidence="1" type="ORF">LP422_18080</name>
</gene>
<dbReference type="EMBL" id="CP087977">
    <property type="protein sequence ID" value="UUZ44340.1"/>
    <property type="molecule type" value="Genomic_DNA"/>
</dbReference>
<organism evidence="1 2">
    <name type="scientific">Janibacter limosus</name>
    <dbReference type="NCBI Taxonomy" id="53458"/>
    <lineage>
        <taxon>Bacteria</taxon>
        <taxon>Bacillati</taxon>
        <taxon>Actinomycetota</taxon>
        <taxon>Actinomycetes</taxon>
        <taxon>Micrococcales</taxon>
        <taxon>Intrasporangiaceae</taxon>
        <taxon>Janibacter</taxon>
    </lineage>
</organism>
<accession>A0AC61U2V7</accession>
<evidence type="ECO:0000313" key="1">
    <source>
        <dbReference type="EMBL" id="UUZ44340.1"/>
    </source>
</evidence>
<dbReference type="Proteomes" id="UP001059663">
    <property type="component" value="Chromosome"/>
</dbReference>
<name>A0AC61U2V7_9MICO</name>
<proteinExistence type="predicted"/>
<reference evidence="1" key="1">
    <citation type="submission" date="2021-11" db="EMBL/GenBank/DDBJ databases">
        <title>Study of the species diversity of bacterial strains isolated from a unique natural object - Shulgan-Tash cave (Bashkiria).</title>
        <authorList>
            <person name="Sazanova A.L."/>
            <person name="Chirak E.R."/>
            <person name="Safronova V.I."/>
        </authorList>
    </citation>
    <scope>NUCLEOTIDE SEQUENCE</scope>
    <source>
        <strain evidence="1">P1</strain>
    </source>
</reference>
<evidence type="ECO:0000313" key="2">
    <source>
        <dbReference type="Proteomes" id="UP001059663"/>
    </source>
</evidence>
<sequence>MLATGGRTSSWPVARPAVSTPVIVRDVLRGRGRLDSRRESLGISEAVLARRLRSMVDAGLLERVDYRDGGRTRQGVHRGPSSCGTAPDPPAAGDLGRAPHGCARGW</sequence>
<protein>
    <submittedName>
        <fullName evidence="1">Uncharacterized protein</fullName>
    </submittedName>
</protein>